<protein>
    <recommendedName>
        <fullName evidence="1">Sister chromatid cohesion protein</fullName>
    </recommendedName>
</protein>
<dbReference type="Pfam" id="PF12830">
    <property type="entry name" value="Nipped-B_C"/>
    <property type="match status" value="1"/>
</dbReference>
<organism evidence="4 5">
    <name type="scientific">Leishmania tarentolae</name>
    <name type="common">Sauroleishmania tarentolae</name>
    <dbReference type="NCBI Taxonomy" id="5689"/>
    <lineage>
        <taxon>Eukaryota</taxon>
        <taxon>Discoba</taxon>
        <taxon>Euglenozoa</taxon>
        <taxon>Kinetoplastea</taxon>
        <taxon>Metakinetoplastina</taxon>
        <taxon>Trypanosomatida</taxon>
        <taxon>Trypanosomatidae</taxon>
        <taxon>Leishmaniinae</taxon>
        <taxon>Leishmania</taxon>
        <taxon>lizard Leishmania</taxon>
    </lineage>
</organism>
<dbReference type="OrthoDB" id="248474at2759"/>
<proteinExistence type="inferred from homology"/>
<keyword evidence="1" id="KW-0677">Repeat</keyword>
<dbReference type="GO" id="GO:0010468">
    <property type="term" value="P:regulation of gene expression"/>
    <property type="evidence" value="ECO:0007669"/>
    <property type="project" value="InterPro"/>
</dbReference>
<gene>
    <name evidence="4" type="ORF">LtaPh_1302700</name>
</gene>
<dbReference type="SUPFAM" id="SSF48371">
    <property type="entry name" value="ARM repeat"/>
    <property type="match status" value="1"/>
</dbReference>
<dbReference type="PANTHER" id="PTHR21704:SF18">
    <property type="entry name" value="NIPPED-B-LIKE PROTEIN"/>
    <property type="match status" value="1"/>
</dbReference>
<dbReference type="PANTHER" id="PTHR21704">
    <property type="entry name" value="NIPPED-B-LIKE PROTEIN DELANGIN SCC2-RELATED"/>
    <property type="match status" value="1"/>
</dbReference>
<comment type="subcellular location">
    <subcellularLocation>
        <location evidence="1">Nucleus</location>
    </subcellularLocation>
</comment>
<dbReference type="GO" id="GO:0003682">
    <property type="term" value="F:chromatin binding"/>
    <property type="evidence" value="ECO:0007669"/>
    <property type="project" value="TreeGrafter"/>
</dbReference>
<feature type="region of interest" description="Disordered" evidence="2">
    <location>
        <begin position="243"/>
        <end position="268"/>
    </location>
</feature>
<feature type="compositionally biased region" description="Low complexity" evidence="2">
    <location>
        <begin position="253"/>
        <end position="268"/>
    </location>
</feature>
<accession>A0A640KGN4</accession>
<reference evidence="4" key="1">
    <citation type="submission" date="2019-11" db="EMBL/GenBank/DDBJ databases">
        <title>Leishmania tarentolae CDS.</title>
        <authorList>
            <person name="Goto Y."/>
            <person name="Yamagishi J."/>
        </authorList>
    </citation>
    <scope>NUCLEOTIDE SEQUENCE [LARGE SCALE GENOMIC DNA]</scope>
    <source>
        <strain evidence="4">Parrot Tar II</strain>
    </source>
</reference>
<evidence type="ECO:0000259" key="3">
    <source>
        <dbReference type="Pfam" id="PF12830"/>
    </source>
</evidence>
<comment type="caution">
    <text evidence="4">The sequence shown here is derived from an EMBL/GenBank/DDBJ whole genome shotgun (WGS) entry which is preliminary data.</text>
</comment>
<dbReference type="GO" id="GO:1990414">
    <property type="term" value="P:replication-born double-strand break repair via sister chromatid exchange"/>
    <property type="evidence" value="ECO:0007669"/>
    <property type="project" value="TreeGrafter"/>
</dbReference>
<feature type="domain" description="Sister chromatid cohesion C-terminal" evidence="3">
    <location>
        <begin position="1557"/>
        <end position="1785"/>
    </location>
</feature>
<comment type="similarity">
    <text evidence="1">Belongs to the SCC2/Nipped-B family.</text>
</comment>
<feature type="compositionally biased region" description="Low complexity" evidence="2">
    <location>
        <begin position="1976"/>
        <end position="1985"/>
    </location>
</feature>
<evidence type="ECO:0000313" key="5">
    <source>
        <dbReference type="Proteomes" id="UP000419144"/>
    </source>
</evidence>
<name>A0A640KGN4_LEITA</name>
<feature type="region of interest" description="Disordered" evidence="2">
    <location>
        <begin position="1121"/>
        <end position="1141"/>
    </location>
</feature>
<evidence type="ECO:0000313" key="4">
    <source>
        <dbReference type="EMBL" id="GET86887.1"/>
    </source>
</evidence>
<evidence type="ECO:0000256" key="1">
    <source>
        <dbReference type="RuleBase" id="RU364107"/>
    </source>
</evidence>
<keyword evidence="1" id="KW-0539">Nucleus</keyword>
<dbReference type="VEuPathDB" id="TriTrypDB:LtaPh_1302700"/>
<feature type="compositionally biased region" description="Acidic residues" evidence="2">
    <location>
        <begin position="1986"/>
        <end position="1998"/>
    </location>
</feature>
<dbReference type="GO" id="GO:0140588">
    <property type="term" value="P:chromatin looping"/>
    <property type="evidence" value="ECO:0007669"/>
    <property type="project" value="InterPro"/>
</dbReference>
<dbReference type="GO" id="GO:0061775">
    <property type="term" value="F:cohesin loader activity"/>
    <property type="evidence" value="ECO:0007669"/>
    <property type="project" value="InterPro"/>
</dbReference>
<keyword evidence="5" id="KW-1185">Reference proteome</keyword>
<feature type="region of interest" description="Disordered" evidence="2">
    <location>
        <begin position="1862"/>
        <end position="1884"/>
    </location>
</feature>
<dbReference type="InterPro" id="IPR016024">
    <property type="entry name" value="ARM-type_fold"/>
</dbReference>
<dbReference type="InterPro" id="IPR024986">
    <property type="entry name" value="Nipped-B_C"/>
</dbReference>
<feature type="region of interest" description="Disordered" evidence="2">
    <location>
        <begin position="166"/>
        <end position="192"/>
    </location>
</feature>
<dbReference type="Proteomes" id="UP000419144">
    <property type="component" value="Unassembled WGS sequence"/>
</dbReference>
<feature type="compositionally biased region" description="Polar residues" evidence="2">
    <location>
        <begin position="1862"/>
        <end position="1871"/>
    </location>
</feature>
<feature type="region of interest" description="Disordered" evidence="2">
    <location>
        <begin position="52"/>
        <end position="71"/>
    </location>
</feature>
<dbReference type="GO" id="GO:0090694">
    <property type="term" value="C:Scc2-Scc4 cohesin loading complex"/>
    <property type="evidence" value="ECO:0007669"/>
    <property type="project" value="TreeGrafter"/>
</dbReference>
<dbReference type="GO" id="GO:0034087">
    <property type="term" value="P:establishment of mitotic sister chromatid cohesion"/>
    <property type="evidence" value="ECO:0007669"/>
    <property type="project" value="TreeGrafter"/>
</dbReference>
<keyword evidence="1" id="KW-0131">Cell cycle</keyword>
<dbReference type="EMBL" id="BLBS01000017">
    <property type="protein sequence ID" value="GET86887.1"/>
    <property type="molecule type" value="Genomic_DNA"/>
</dbReference>
<feature type="compositionally biased region" description="Low complexity" evidence="2">
    <location>
        <begin position="1125"/>
        <end position="1138"/>
    </location>
</feature>
<dbReference type="InterPro" id="IPR033031">
    <property type="entry name" value="Scc2/Nipped-B"/>
</dbReference>
<evidence type="ECO:0000256" key="2">
    <source>
        <dbReference type="SAM" id="MobiDB-lite"/>
    </source>
</evidence>
<sequence length="2020" mass="219136">MSAKPDTSPLPQLGPIAAGESVNPIPKLLLSFPVPGLISQLRLETWWTRSEEEEEEEEVSAGGVPTKPSALSSWQTEELDCLSRGMRESAQQLFLTGGFSHFLQEQFHHEGGSNQEGCGSATDSGSAWLCRGRASAAHRVSRTVTLGLQGLLSSAAQRTALSHAVRLRKKSESDTSSALLPAGKGTSGHRVPLTRVPESESWVKDEHATAVPLRTRRSAESGGSCADISTGLRDLVLAGGGTPSISPIGRQRASGTAVSTSTTTGVATSYRPRTAPELASLESMEMSVKRIDHADASTITFADFVRHVASTSGSDTVTCDASLLLHFVSWLPLQVQPFDGIPRVQVTACLTALAASCTEADDAATVSSSDSGLHRLLWATRAWLCCQCLAHPRFPTEAVPEGLVGHTVDAFARVIRDVVGLLLQVQQSADTLAVEASAEAGIKQERHSALVLGRGSGADGSCATSSLLPWLEQLRGYLRSFAAMLCNRTLQLVPTTDVYRLEELCFQCLFHATRSSSKDVHLLYSTYIIDSAVHLYRCIWNTLQVERQRLVEVFFQRLPTSSAWLTHRTYRVNYDGHTVLPLTVAMLAGAQSLVISSEGGEVVTVETLQRQCNLWASAFVHELLLRRASDGDRADDTVAWGVAVRVAEDLTDLLGVPEWPGADILLRSFVHSLAQLCLGAESATTASAEALRSMTLDVVAHVALKLFDEKQFSVPTSILAEVERLGDLTSTSQAATHMALQHILRVHAPAQPAADDQQAWERMFDTEGKAAASSFGTPDSRLRGLMTSVYVAESQLITNPSTAADYAAMWFHVRAAQLTTWAALQDAEQEWISQAALNSLVRWRRPPGAGDGLVNWKDVCAWTQVISTQFSNSMLSFRTRHTLVSMLLSVFHLKDAQGVAIPVPDMVQKRALAHLARLTAVHPPLHRYLWPVARQCVQDDSARVRESIVPLLLTMLNGAVVTVTEGESASNDCFSTRAESVTAEVVSSLLHLLNDKSASVVSRTIAALDAFLTDDAYQCLFATPHGAPLLSFIQHKLLRLVSPNEAEAQKHQEEVVKHFLRRWVVTLGDTEGSLTGAHAQLAKELVASVVMAAPDYPHDLGEDHPLVQVLQGMHAYVAARDPTRETSSSTSTASTATAARRRPRGYHIDGARLLHVMRCAARSLWSRYNCFHSTEDAVSCLAALRALAQARGEWVQPLAEVLVQSIAYPPPPTSPFAKAPEALGGALLHMCQTLHAVLKAPRLPLVSLDQLARCLTVLLSKYVGPYQQRVIVASCGTLCALITCGAKHHLSGQVNVPYLQLCYSLMNTYYTRVQGLLPSLATQSQSVAYTQRFLFLLSEFLRMYPGWKQHPPHPALMEESFTRHGAGGTAVHALIEGPGIMANTYQLLEDVLRSCESPATQKGVGLIALRVVASLCMLDPTTYFIRAEGRIREALRSHDMSFQLQGLTLLSEFLKEEDQRVEAAAREATHLDTTALILGSGGGGDASDTSSGSHENSDGSDKLAAPRPEGLTKRKCRKRAAAAVDAPKMKARTNARRAPPLHSPAAAHTEDFNSGMATWIFQKFHGDITQLSCSTPNTQVRSLCLRLFLQASHGGLLPPDKYMQAIVALAADVHGPLRQQAAASLTVHCERHEEVVGASVGRGVVLAFCLHHTCGVNLLRSAVFPDKPLVATTATVADGSADDALRGCSAHSSVYTLLHKRLRDSMITTLVRFFYQDDKARSWCEEHAWRMTEAVAALAAPSSSSSSPAIVGLFHPFLFLGHLTLALATLPFTHESDVMHLLQQARTGLDLTGQTTLDWLRDKEASTEPPPCDDASSCALMQWKAVGAVLLHYLRRSLTMEYHVTSAKFMRYRNRPNGRLATTASQHSSTLALRRSPAHSAATTHLTERVEHLVTILEPVLRAPSTAQPPNDAEKAAWHAVSVELEVALMEESAYDITQCTPTRASGRRSRAKAEPGPHATRLRATPPQRKRPRCSSSSDTTSTDDTVEDDTPSDEDSTTPSSDSSIIDAHQRTTSPPPP</sequence>
<dbReference type="GO" id="GO:0071169">
    <property type="term" value="P:establishment of protein localization to chromatin"/>
    <property type="evidence" value="ECO:0007669"/>
    <property type="project" value="TreeGrafter"/>
</dbReference>
<feature type="region of interest" description="Disordered" evidence="2">
    <location>
        <begin position="1939"/>
        <end position="2020"/>
    </location>
</feature>
<feature type="region of interest" description="Disordered" evidence="2">
    <location>
        <begin position="1476"/>
        <end position="1548"/>
    </location>
</feature>